<evidence type="ECO:0000256" key="2">
    <source>
        <dbReference type="ARBA" id="ARBA00022801"/>
    </source>
</evidence>
<evidence type="ECO:0000256" key="4">
    <source>
        <dbReference type="ARBA" id="ARBA00022840"/>
    </source>
</evidence>
<dbReference type="AlphaFoldDB" id="A0A915IKE9"/>
<evidence type="ECO:0000256" key="3">
    <source>
        <dbReference type="ARBA" id="ARBA00022806"/>
    </source>
</evidence>
<keyword evidence="3" id="KW-0347">Helicase</keyword>
<reference evidence="7" key="1">
    <citation type="submission" date="2022-11" db="UniProtKB">
        <authorList>
            <consortium name="WormBaseParasite"/>
        </authorList>
    </citation>
    <scope>IDENTIFICATION</scope>
</reference>
<dbReference type="GO" id="GO:0043139">
    <property type="term" value="F:5'-3' DNA helicase activity"/>
    <property type="evidence" value="ECO:0007669"/>
    <property type="project" value="TreeGrafter"/>
</dbReference>
<evidence type="ECO:0000313" key="7">
    <source>
        <dbReference type="WBParaSite" id="nRc.2.0.1.t14344-RA"/>
    </source>
</evidence>
<dbReference type="InterPro" id="IPR027417">
    <property type="entry name" value="P-loop_NTPase"/>
</dbReference>
<dbReference type="SUPFAM" id="SSF52540">
    <property type="entry name" value="P-loop containing nucleoside triphosphate hydrolases"/>
    <property type="match status" value="1"/>
</dbReference>
<sequence>MHIPYMLLNKQYRMRPAIGSIVSDLTYGNRVENCTTKEDRILPLRKSFPTIMTGYPIAWIHIGKEESADKNSRSLQNIGEVIASINLAASLIGQHKMRSNDIVIIMSYSAQVKQLQGKVDQACEAILNGIYLLNHSYSSSELFIADLRKIGIGTVDGFQVIF</sequence>
<evidence type="ECO:0000259" key="5">
    <source>
        <dbReference type="Pfam" id="PF13087"/>
    </source>
</evidence>
<keyword evidence="6" id="KW-1185">Reference proteome</keyword>
<accession>A0A915IKE9</accession>
<dbReference type="WBParaSite" id="nRc.2.0.1.t14344-RA">
    <property type="protein sequence ID" value="nRc.2.0.1.t14344-RA"/>
    <property type="gene ID" value="nRc.2.0.1.g14344"/>
</dbReference>
<dbReference type="PANTHER" id="PTHR43788">
    <property type="entry name" value="DNA2/NAM7 HELICASE FAMILY MEMBER"/>
    <property type="match status" value="1"/>
</dbReference>
<name>A0A915IKE9_ROMCU</name>
<keyword evidence="4" id="KW-0067">ATP-binding</keyword>
<dbReference type="InterPro" id="IPR041679">
    <property type="entry name" value="DNA2/NAM7-like_C"/>
</dbReference>
<evidence type="ECO:0000313" key="6">
    <source>
        <dbReference type="Proteomes" id="UP000887565"/>
    </source>
</evidence>
<evidence type="ECO:0000256" key="1">
    <source>
        <dbReference type="ARBA" id="ARBA00022741"/>
    </source>
</evidence>
<dbReference type="InterPro" id="IPR050534">
    <property type="entry name" value="Coronavir_polyprotein_1ab"/>
</dbReference>
<dbReference type="Gene3D" id="3.40.50.300">
    <property type="entry name" value="P-loop containing nucleotide triphosphate hydrolases"/>
    <property type="match status" value="1"/>
</dbReference>
<organism evidence="6 7">
    <name type="scientific">Romanomermis culicivorax</name>
    <name type="common">Nematode worm</name>
    <dbReference type="NCBI Taxonomy" id="13658"/>
    <lineage>
        <taxon>Eukaryota</taxon>
        <taxon>Metazoa</taxon>
        <taxon>Ecdysozoa</taxon>
        <taxon>Nematoda</taxon>
        <taxon>Enoplea</taxon>
        <taxon>Dorylaimia</taxon>
        <taxon>Mermithida</taxon>
        <taxon>Mermithoidea</taxon>
        <taxon>Mermithidae</taxon>
        <taxon>Romanomermis</taxon>
    </lineage>
</organism>
<proteinExistence type="predicted"/>
<dbReference type="Pfam" id="PF13087">
    <property type="entry name" value="AAA_12"/>
    <property type="match status" value="1"/>
</dbReference>
<dbReference type="GO" id="GO:0005524">
    <property type="term" value="F:ATP binding"/>
    <property type="evidence" value="ECO:0007669"/>
    <property type="project" value="UniProtKB-KW"/>
</dbReference>
<feature type="domain" description="DNA2/NAM7 helicase-like C-terminal" evidence="5">
    <location>
        <begin position="4"/>
        <end position="159"/>
    </location>
</feature>
<keyword evidence="2" id="KW-0378">Hydrolase</keyword>
<dbReference type="Proteomes" id="UP000887565">
    <property type="component" value="Unplaced"/>
</dbReference>
<dbReference type="PANTHER" id="PTHR43788:SF8">
    <property type="entry name" value="DNA-BINDING PROTEIN SMUBP-2"/>
    <property type="match status" value="1"/>
</dbReference>
<dbReference type="GO" id="GO:0016787">
    <property type="term" value="F:hydrolase activity"/>
    <property type="evidence" value="ECO:0007669"/>
    <property type="project" value="UniProtKB-KW"/>
</dbReference>
<protein>
    <submittedName>
        <fullName evidence="7">DNA2/NAM7 helicase-like C-terminal domain-containing protein</fullName>
    </submittedName>
</protein>
<keyword evidence="1" id="KW-0547">Nucleotide-binding</keyword>